<dbReference type="PANTHER" id="PTHR10894:SF0">
    <property type="entry name" value="NUCLEOLAR PROTEIN 56"/>
    <property type="match status" value="1"/>
</dbReference>
<dbReference type="EMBL" id="LASV01000099">
    <property type="protein sequence ID" value="KKA23515.1"/>
    <property type="molecule type" value="Genomic_DNA"/>
</dbReference>
<dbReference type="Gene3D" id="1.10.246.90">
    <property type="entry name" value="Nop domain"/>
    <property type="match status" value="1"/>
</dbReference>
<feature type="region of interest" description="Disordered" evidence="9">
    <location>
        <begin position="816"/>
        <end position="849"/>
    </location>
</feature>
<keyword evidence="10" id="KW-0812">Transmembrane</keyword>
<evidence type="ECO:0000256" key="2">
    <source>
        <dbReference type="ARBA" id="ARBA00009211"/>
    </source>
</evidence>
<dbReference type="InterPro" id="IPR045056">
    <property type="entry name" value="Nop56/Nop58"/>
</dbReference>
<comment type="caution">
    <text evidence="12">The sequence shown here is derived from an EMBL/GenBank/DDBJ whole genome shotgun (WGS) entry which is preliminary data.</text>
</comment>
<keyword evidence="4" id="KW-0698">rRNA processing</keyword>
<name>A0A0F4YZH3_RASE3</name>
<dbReference type="GO" id="GO:0030515">
    <property type="term" value="F:snoRNA binding"/>
    <property type="evidence" value="ECO:0007669"/>
    <property type="project" value="InterPro"/>
</dbReference>
<keyword evidence="13" id="KW-1185">Reference proteome</keyword>
<dbReference type="OrthoDB" id="6780543at2759"/>
<comment type="function">
    <text evidence="8">Required for 60S ribosomal subunit synthesis.</text>
</comment>
<dbReference type="SMART" id="SM00931">
    <property type="entry name" value="NOSIC"/>
    <property type="match status" value="1"/>
</dbReference>
<gene>
    <name evidence="12" type="ORF">T310_2442</name>
</gene>
<dbReference type="PANTHER" id="PTHR10894">
    <property type="entry name" value="NUCLEOLAR PROTEIN 5 NUCLEOLAR PROTEIN NOP5 NOP58"/>
    <property type="match status" value="1"/>
</dbReference>
<evidence type="ECO:0000256" key="8">
    <source>
        <dbReference type="ARBA" id="ARBA00056216"/>
    </source>
</evidence>
<feature type="compositionally biased region" description="Basic residues" evidence="9">
    <location>
        <begin position="526"/>
        <end position="535"/>
    </location>
</feature>
<feature type="region of interest" description="Disordered" evidence="9">
    <location>
        <begin position="444"/>
        <end position="539"/>
    </location>
</feature>
<dbReference type="Pfam" id="PF01798">
    <property type="entry name" value="Nop"/>
    <property type="match status" value="1"/>
</dbReference>
<organism evidence="12 13">
    <name type="scientific">Rasamsonia emersonii (strain ATCC 16479 / CBS 393.64 / IMI 116815)</name>
    <dbReference type="NCBI Taxonomy" id="1408163"/>
    <lineage>
        <taxon>Eukaryota</taxon>
        <taxon>Fungi</taxon>
        <taxon>Dikarya</taxon>
        <taxon>Ascomycota</taxon>
        <taxon>Pezizomycotina</taxon>
        <taxon>Eurotiomycetes</taxon>
        <taxon>Eurotiomycetidae</taxon>
        <taxon>Eurotiales</taxon>
        <taxon>Trichocomaceae</taxon>
        <taxon>Rasamsonia</taxon>
    </lineage>
</organism>
<dbReference type="SUPFAM" id="SSF89124">
    <property type="entry name" value="Nop domain"/>
    <property type="match status" value="1"/>
</dbReference>
<feature type="region of interest" description="Disordered" evidence="9">
    <location>
        <begin position="607"/>
        <end position="631"/>
    </location>
</feature>
<comment type="subcellular location">
    <subcellularLocation>
        <location evidence="1">Nucleus</location>
        <location evidence="1">Nucleolus</location>
    </subcellularLocation>
</comment>
<feature type="compositionally biased region" description="Basic and acidic residues" evidence="9">
    <location>
        <begin position="703"/>
        <end position="727"/>
    </location>
</feature>
<feature type="compositionally biased region" description="Low complexity" evidence="9">
    <location>
        <begin position="687"/>
        <end position="698"/>
    </location>
</feature>
<dbReference type="InterPro" id="IPR042239">
    <property type="entry name" value="Nop_C"/>
</dbReference>
<feature type="compositionally biased region" description="Basic and acidic residues" evidence="9">
    <location>
        <begin position="820"/>
        <end position="849"/>
    </location>
</feature>
<evidence type="ECO:0000256" key="7">
    <source>
        <dbReference type="ARBA" id="ARBA00040742"/>
    </source>
</evidence>
<dbReference type="Proteomes" id="UP000053958">
    <property type="component" value="Unassembled WGS sequence"/>
</dbReference>
<dbReference type="AlphaFoldDB" id="A0A0F4YZH3"/>
<keyword evidence="10" id="KW-1133">Transmembrane helix</keyword>
<dbReference type="GeneID" id="25314793"/>
<dbReference type="PROSITE" id="PS51358">
    <property type="entry name" value="NOP"/>
    <property type="match status" value="1"/>
</dbReference>
<feature type="compositionally biased region" description="Basic residues" evidence="9">
    <location>
        <begin position="468"/>
        <end position="502"/>
    </location>
</feature>
<feature type="domain" description="Nop" evidence="11">
    <location>
        <begin position="299"/>
        <end position="417"/>
    </location>
</feature>
<dbReference type="GO" id="GO:0006364">
    <property type="term" value="P:rRNA processing"/>
    <property type="evidence" value="ECO:0007669"/>
    <property type="project" value="UniProtKB-KW"/>
</dbReference>
<accession>A0A0F4YZH3</accession>
<dbReference type="InterPro" id="IPR036070">
    <property type="entry name" value="Nop_dom_sf"/>
</dbReference>
<dbReference type="Gene3D" id="1.10.287.4070">
    <property type="match status" value="1"/>
</dbReference>
<dbReference type="FunFam" id="1.10.287.4070:FF:000002">
    <property type="entry name" value="Nucleolar protein 56"/>
    <property type="match status" value="1"/>
</dbReference>
<dbReference type="FunFam" id="1.10.246.90:FF:000001">
    <property type="entry name" value="Nucleolar protein 56"/>
    <property type="match status" value="1"/>
</dbReference>
<evidence type="ECO:0000313" key="13">
    <source>
        <dbReference type="Proteomes" id="UP000053958"/>
    </source>
</evidence>
<dbReference type="InterPro" id="IPR012976">
    <property type="entry name" value="NOSIC"/>
</dbReference>
<comment type="similarity">
    <text evidence="2">Belongs to the NOP5/NOP56 family.</text>
</comment>
<keyword evidence="6" id="KW-0687">Ribonucleoprotein</keyword>
<feature type="compositionally biased region" description="Basic and acidic residues" evidence="9">
    <location>
        <begin position="444"/>
        <end position="467"/>
    </location>
</feature>
<keyword evidence="3" id="KW-0690">Ribosome biogenesis</keyword>
<dbReference type="GO" id="GO:0032040">
    <property type="term" value="C:small-subunit processome"/>
    <property type="evidence" value="ECO:0007669"/>
    <property type="project" value="InterPro"/>
</dbReference>
<proteinExistence type="inferred from homology"/>
<keyword evidence="5" id="KW-0539">Nucleus</keyword>
<evidence type="ECO:0000256" key="5">
    <source>
        <dbReference type="ARBA" id="ARBA00023242"/>
    </source>
</evidence>
<keyword evidence="10" id="KW-0472">Membrane</keyword>
<evidence type="ECO:0000256" key="9">
    <source>
        <dbReference type="SAM" id="MobiDB-lite"/>
    </source>
</evidence>
<dbReference type="InterPro" id="IPR012974">
    <property type="entry name" value="NOP58/56_N"/>
</dbReference>
<evidence type="ECO:0000256" key="6">
    <source>
        <dbReference type="ARBA" id="ARBA00023274"/>
    </source>
</evidence>
<sequence length="866" mass="96811">MADYLLYEAPMGYSIFKVVHQADTVGNRLKEVQESVQDLAKFGKMVDLVSFLPFENNKQALSEINDISEGVASSTLISFLELNLPKAGKKKKVVLGVSDKALAGSIKAAFPFVDCETGDTSEVVQDMLRGIRLHATKLLKQLREGDIDTAQLGLGHAYSRAKVKFSVQRDDNHIIQAIAILDQLDKAINTFSMRVREWYSWHFPELIKIVSENQRYARVALFIKDKKTLTEDRLHDLAALVDDDEGVARSIIDAARHSMGQDISETDMENVIAFAQRVVSLSNYRKSLHSYLVSKMNVVAPNLAALIGEIVGARLISHAGSLTNLSKYPASTVQILGAEKALFRALKTKGNTPKYGLLYHSSFIGRAGPKNKGRISRFLANKCSIASRIDNFSETPTTKFGDILRKQVEERLEFYATGAPPTKNEVAMKTAMDSILADMQIDGEKSDVEMGDADEKAEKKEKKDKKDKEKKKGKKERKRRRKRKRRKTRETRTKKRRRRRRSGSPMLPTAMSRKRRSESGRVTSNRQRRSPRPKSVRFMGRNGSSVAFLDALALIIVLSALIYVLTGWMLLVRFARGALFHDDFHQTSLRSSAPLLRMAAPLLYRSPKRKRDASESEGCSPPASPTSTVSIASLEARLREEDEGGRYSPRTAVAGRLKELAINESNLHSEVESQNLETKWQDHSFQSDDTAPASSDDAMQADSLKDGEPELAKETSIEGAEQQDKIENVPPAPAGKKEQVPGSRKKIKSLPASKSRRRRVSPPLSGDAGEDSLTWRDSEITGHNPADPNDDGYGMNGIGFKPTAAVAWARAQKRQQQVAEWKKREAKEARERRRERREGINRASIRDVPEGTVQKKVKFDLDVDKS</sequence>
<dbReference type="GO" id="GO:0031428">
    <property type="term" value="C:box C/D methylation guide snoRNP complex"/>
    <property type="evidence" value="ECO:0007669"/>
    <property type="project" value="InterPro"/>
</dbReference>
<feature type="region of interest" description="Disordered" evidence="9">
    <location>
        <begin position="683"/>
        <end position="798"/>
    </location>
</feature>
<reference evidence="12 13" key="1">
    <citation type="submission" date="2015-04" db="EMBL/GenBank/DDBJ databases">
        <authorList>
            <person name="Heijne W.H."/>
            <person name="Fedorova N.D."/>
            <person name="Nierman W.C."/>
            <person name="Vollebregt A.W."/>
            <person name="Zhao Z."/>
            <person name="Wu L."/>
            <person name="Kumar M."/>
            <person name="Stam H."/>
            <person name="van den Berg M.A."/>
            <person name="Pel H.J."/>
        </authorList>
    </citation>
    <scope>NUCLEOTIDE SEQUENCE [LARGE SCALE GENOMIC DNA]</scope>
    <source>
        <strain evidence="12 13">CBS 393.64</strain>
    </source>
</reference>
<feature type="compositionally biased region" description="Basic residues" evidence="9">
    <location>
        <begin position="743"/>
        <end position="760"/>
    </location>
</feature>
<feature type="transmembrane region" description="Helical" evidence="10">
    <location>
        <begin position="546"/>
        <end position="571"/>
    </location>
</feature>
<evidence type="ECO:0000256" key="10">
    <source>
        <dbReference type="SAM" id="Phobius"/>
    </source>
</evidence>
<dbReference type="RefSeq" id="XP_013330127.1">
    <property type="nucleotide sequence ID" value="XM_013474673.1"/>
</dbReference>
<dbReference type="Pfam" id="PF08156">
    <property type="entry name" value="NOP5NT"/>
    <property type="match status" value="1"/>
</dbReference>
<evidence type="ECO:0000256" key="3">
    <source>
        <dbReference type="ARBA" id="ARBA00022517"/>
    </source>
</evidence>
<dbReference type="InterPro" id="IPR002687">
    <property type="entry name" value="Nop_dom"/>
</dbReference>
<dbReference type="STRING" id="1408163.A0A0F4YZH3"/>
<evidence type="ECO:0000313" key="12">
    <source>
        <dbReference type="EMBL" id="KKA23515.1"/>
    </source>
</evidence>
<evidence type="ECO:0000259" key="11">
    <source>
        <dbReference type="PROSITE" id="PS51358"/>
    </source>
</evidence>
<protein>
    <recommendedName>
        <fullName evidence="7">Nucleolar protein 56</fullName>
    </recommendedName>
</protein>
<evidence type="ECO:0000256" key="4">
    <source>
        <dbReference type="ARBA" id="ARBA00022552"/>
    </source>
</evidence>
<evidence type="ECO:0000256" key="1">
    <source>
        <dbReference type="ARBA" id="ARBA00004604"/>
    </source>
</evidence>